<evidence type="ECO:0008006" key="4">
    <source>
        <dbReference type="Google" id="ProtNLM"/>
    </source>
</evidence>
<keyword evidence="3" id="KW-1185">Reference proteome</keyword>
<comment type="caution">
    <text evidence="2">The sequence shown here is derived from an EMBL/GenBank/DDBJ whole genome shotgun (WGS) entry which is preliminary data.</text>
</comment>
<organism evidence="2 3">
    <name type="scientific">Pseudoduganella ginsengisoli</name>
    <dbReference type="NCBI Taxonomy" id="1462440"/>
    <lineage>
        <taxon>Bacteria</taxon>
        <taxon>Pseudomonadati</taxon>
        <taxon>Pseudomonadota</taxon>
        <taxon>Betaproteobacteria</taxon>
        <taxon>Burkholderiales</taxon>
        <taxon>Oxalobacteraceae</taxon>
        <taxon>Telluria group</taxon>
        <taxon>Pseudoduganella</taxon>
    </lineage>
</organism>
<feature type="transmembrane region" description="Helical" evidence="1">
    <location>
        <begin position="12"/>
        <end position="32"/>
    </location>
</feature>
<dbReference type="Proteomes" id="UP000484015">
    <property type="component" value="Unassembled WGS sequence"/>
</dbReference>
<dbReference type="AlphaFoldDB" id="A0A6L6Q9L5"/>
<accession>A0A6L6Q9L5</accession>
<keyword evidence="1" id="KW-1133">Transmembrane helix</keyword>
<evidence type="ECO:0000313" key="3">
    <source>
        <dbReference type="Proteomes" id="UP000484015"/>
    </source>
</evidence>
<gene>
    <name evidence="2" type="ORF">GM668_27815</name>
</gene>
<sequence length="190" mass="19490">MKIRRRESGMMLLDLIFGVVVAMGMLLVVAQVSDSLNRGRQAHLQGSRLAAGAAALQVMLNKYGKNITTNGTAPGFANALAPSEAELRTAGFLPSFVSTRMPFGGTMIFTVRVGINNTLTGLACGDQSIVDSAGQPNGPIAGQIMHAANGVGLRTTVGTPGLLNGPGFQNIASPVNGPAVVCAWAATPSQ</sequence>
<dbReference type="RefSeq" id="WP_155442233.1">
    <property type="nucleotide sequence ID" value="NZ_WNLA01000032.1"/>
</dbReference>
<protein>
    <recommendedName>
        <fullName evidence="4">Type 4 secretion system PilS N-terminal domain-containing protein</fullName>
    </recommendedName>
</protein>
<keyword evidence="1" id="KW-0812">Transmembrane</keyword>
<dbReference type="EMBL" id="WNLA01000032">
    <property type="protein sequence ID" value="MTW05891.1"/>
    <property type="molecule type" value="Genomic_DNA"/>
</dbReference>
<evidence type="ECO:0000313" key="2">
    <source>
        <dbReference type="EMBL" id="MTW05891.1"/>
    </source>
</evidence>
<keyword evidence="1" id="KW-0472">Membrane</keyword>
<reference evidence="2 3" key="1">
    <citation type="submission" date="2019-11" db="EMBL/GenBank/DDBJ databases">
        <title>Type strains purchased from KCTC, JCM and DSMZ.</title>
        <authorList>
            <person name="Lu H."/>
        </authorList>
    </citation>
    <scope>NUCLEOTIDE SEQUENCE [LARGE SCALE GENOMIC DNA]</scope>
    <source>
        <strain evidence="2 3">KCTC 42409</strain>
    </source>
</reference>
<proteinExistence type="predicted"/>
<name>A0A6L6Q9L5_9BURK</name>
<evidence type="ECO:0000256" key="1">
    <source>
        <dbReference type="SAM" id="Phobius"/>
    </source>
</evidence>